<dbReference type="PANTHER" id="PTHR30007:SF0">
    <property type="entry name" value="TRANSPOSASE"/>
    <property type="match status" value="1"/>
</dbReference>
<gene>
    <name evidence="3" type="ORF">ACFSKU_04080</name>
</gene>
<dbReference type="RefSeq" id="WP_377469167.1">
    <property type="nucleotide sequence ID" value="NZ_JBHUHV010000015.1"/>
</dbReference>
<dbReference type="InterPro" id="IPR025161">
    <property type="entry name" value="IS402-like_dom"/>
</dbReference>
<keyword evidence="4" id="KW-1185">Reference proteome</keyword>
<organism evidence="3 4">
    <name type="scientific">Pontibacter silvestris</name>
    <dbReference type="NCBI Taxonomy" id="2305183"/>
    <lineage>
        <taxon>Bacteria</taxon>
        <taxon>Pseudomonadati</taxon>
        <taxon>Bacteroidota</taxon>
        <taxon>Cytophagia</taxon>
        <taxon>Cytophagales</taxon>
        <taxon>Hymenobacteraceae</taxon>
        <taxon>Pontibacter</taxon>
    </lineage>
</organism>
<proteinExistence type="predicted"/>
<reference evidence="4" key="1">
    <citation type="journal article" date="2019" name="Int. J. Syst. Evol. Microbiol.">
        <title>The Global Catalogue of Microorganisms (GCM) 10K type strain sequencing project: providing services to taxonomists for standard genome sequencing and annotation.</title>
        <authorList>
            <consortium name="The Broad Institute Genomics Platform"/>
            <consortium name="The Broad Institute Genome Sequencing Center for Infectious Disease"/>
            <person name="Wu L."/>
            <person name="Ma J."/>
        </authorList>
    </citation>
    <scope>NUCLEOTIDE SEQUENCE [LARGE SCALE GENOMIC DNA]</scope>
    <source>
        <strain evidence="4">JCM 16545</strain>
    </source>
</reference>
<dbReference type="PANTHER" id="PTHR30007">
    <property type="entry name" value="PHP DOMAIN PROTEIN"/>
    <property type="match status" value="1"/>
</dbReference>
<evidence type="ECO:0000259" key="1">
    <source>
        <dbReference type="Pfam" id="PF01609"/>
    </source>
</evidence>
<dbReference type="InterPro" id="IPR002559">
    <property type="entry name" value="Transposase_11"/>
</dbReference>
<dbReference type="Proteomes" id="UP001597369">
    <property type="component" value="Unassembled WGS sequence"/>
</dbReference>
<name>A0ABW4WTG5_9BACT</name>
<evidence type="ECO:0000313" key="3">
    <source>
        <dbReference type="EMBL" id="MFD2066049.1"/>
    </source>
</evidence>
<feature type="domain" description="Transposase IS4-like" evidence="1">
    <location>
        <begin position="81"/>
        <end position="142"/>
    </location>
</feature>
<feature type="domain" description="Insertion element IS402-like" evidence="2">
    <location>
        <begin position="9"/>
        <end position="61"/>
    </location>
</feature>
<evidence type="ECO:0000259" key="2">
    <source>
        <dbReference type="Pfam" id="PF13340"/>
    </source>
</evidence>
<protein>
    <submittedName>
        <fullName evidence="3">Transposase</fullName>
    </submittedName>
</protein>
<dbReference type="Pfam" id="PF01609">
    <property type="entry name" value="DDE_Tnp_1"/>
    <property type="match status" value="1"/>
</dbReference>
<comment type="caution">
    <text evidence="3">The sequence shown here is derived from an EMBL/GenBank/DDBJ whole genome shotgun (WGS) entry which is preliminary data.</text>
</comment>
<dbReference type="Pfam" id="PF13340">
    <property type="entry name" value="DUF4096"/>
    <property type="match status" value="1"/>
</dbReference>
<dbReference type="EMBL" id="JBHUHV010000015">
    <property type="protein sequence ID" value="MFD2066049.1"/>
    <property type="molecule type" value="Genomic_DNA"/>
</dbReference>
<sequence>MWQSLPVERKRLYSLRVIVDAIFYVLRVGSQWRNLPESFPKWELVYYYFRKWQADGTLERLNFSLNIKERERQGKVNPPSLMNIDSQSVKAAPFVSEQTGVDGNKKISGRKRHMITDTLGLVWGVVVHSANKADGALAERVVAPPAPDGENPG</sequence>
<evidence type="ECO:0000313" key="4">
    <source>
        <dbReference type="Proteomes" id="UP001597369"/>
    </source>
</evidence>
<accession>A0ABW4WTG5</accession>